<gene>
    <name evidence="1" type="ORF">MLD38_004115</name>
</gene>
<dbReference type="Proteomes" id="UP001057402">
    <property type="component" value="Chromosome 2"/>
</dbReference>
<evidence type="ECO:0000313" key="2">
    <source>
        <dbReference type="Proteomes" id="UP001057402"/>
    </source>
</evidence>
<organism evidence="1 2">
    <name type="scientific">Melastoma candidum</name>
    <dbReference type="NCBI Taxonomy" id="119954"/>
    <lineage>
        <taxon>Eukaryota</taxon>
        <taxon>Viridiplantae</taxon>
        <taxon>Streptophyta</taxon>
        <taxon>Embryophyta</taxon>
        <taxon>Tracheophyta</taxon>
        <taxon>Spermatophyta</taxon>
        <taxon>Magnoliopsida</taxon>
        <taxon>eudicotyledons</taxon>
        <taxon>Gunneridae</taxon>
        <taxon>Pentapetalae</taxon>
        <taxon>rosids</taxon>
        <taxon>malvids</taxon>
        <taxon>Myrtales</taxon>
        <taxon>Melastomataceae</taxon>
        <taxon>Melastomatoideae</taxon>
        <taxon>Melastomateae</taxon>
        <taxon>Melastoma</taxon>
    </lineage>
</organism>
<evidence type="ECO:0000313" key="1">
    <source>
        <dbReference type="EMBL" id="KAI4386156.1"/>
    </source>
</evidence>
<accession>A0ACB9S6M2</accession>
<keyword evidence="2" id="KW-1185">Reference proteome</keyword>
<dbReference type="EMBL" id="CM042881">
    <property type="protein sequence ID" value="KAI4386156.1"/>
    <property type="molecule type" value="Genomic_DNA"/>
</dbReference>
<proteinExistence type="predicted"/>
<name>A0ACB9S6M2_9MYRT</name>
<protein>
    <submittedName>
        <fullName evidence="1">Uncharacterized protein</fullName>
    </submittedName>
</protein>
<comment type="caution">
    <text evidence="1">The sequence shown here is derived from an EMBL/GenBank/DDBJ whole genome shotgun (WGS) entry which is preliminary data.</text>
</comment>
<reference evidence="2" key="1">
    <citation type="journal article" date="2023" name="Front. Plant Sci.">
        <title>Chromosomal-level genome assembly of Melastoma candidum provides insights into trichome evolution.</title>
        <authorList>
            <person name="Zhong Y."/>
            <person name="Wu W."/>
            <person name="Sun C."/>
            <person name="Zou P."/>
            <person name="Liu Y."/>
            <person name="Dai S."/>
            <person name="Zhou R."/>
        </authorList>
    </citation>
    <scope>NUCLEOTIDE SEQUENCE [LARGE SCALE GENOMIC DNA]</scope>
</reference>
<sequence length="170" mass="19181">MRRYEMRCDYCHKKVPRIRSFDSWGDATGSVVWPPGRQAFERKQPTMSRSSTEAEYHALAYAVAEVLWISSMIRELRLLIQRPLLICCDNLGATFLAANTVQHHRTKHVDIANHFVREQVRAGGILVKYVLANAQKVEILTKRLSGRHLAAQRASLLTCSQPGIAGVPIS</sequence>